<reference evidence="2 3" key="1">
    <citation type="journal article" date="2016" name="Nat. Commun.">
        <title>Thousands of microbial genomes shed light on interconnected biogeochemical processes in an aquifer system.</title>
        <authorList>
            <person name="Anantharaman K."/>
            <person name="Brown C.T."/>
            <person name="Hug L.A."/>
            <person name="Sharon I."/>
            <person name="Castelle C.J."/>
            <person name="Probst A.J."/>
            <person name="Thomas B.C."/>
            <person name="Singh A."/>
            <person name="Wilkins M.J."/>
            <person name="Karaoz U."/>
            <person name="Brodie E.L."/>
            <person name="Williams K.H."/>
            <person name="Hubbard S.S."/>
            <person name="Banfield J.F."/>
        </authorList>
    </citation>
    <scope>NUCLEOTIDE SEQUENCE [LARGE SCALE GENOMIC DNA]</scope>
</reference>
<dbReference type="Proteomes" id="UP000177418">
    <property type="component" value="Unassembled WGS sequence"/>
</dbReference>
<proteinExistence type="predicted"/>
<comment type="caution">
    <text evidence="2">The sequence shown here is derived from an EMBL/GenBank/DDBJ whole genome shotgun (WGS) entry which is preliminary data.</text>
</comment>
<dbReference type="GO" id="GO:0005829">
    <property type="term" value="C:cytosol"/>
    <property type="evidence" value="ECO:0007669"/>
    <property type="project" value="TreeGrafter"/>
</dbReference>
<dbReference type="Gene3D" id="3.40.630.10">
    <property type="entry name" value="Zn peptidases"/>
    <property type="match status" value="2"/>
</dbReference>
<dbReference type="Pfam" id="PF07687">
    <property type="entry name" value="M20_dimer"/>
    <property type="match status" value="1"/>
</dbReference>
<organism evidence="2 3">
    <name type="scientific">Candidatus Roizmanbacteria bacterium RIFCSPLOWO2_02_FULL_36_11</name>
    <dbReference type="NCBI Taxonomy" id="1802071"/>
    <lineage>
        <taxon>Bacteria</taxon>
        <taxon>Candidatus Roizmaniibacteriota</taxon>
    </lineage>
</organism>
<dbReference type="InterPro" id="IPR001160">
    <property type="entry name" value="Peptidase_M20C"/>
</dbReference>
<dbReference type="NCBIfam" id="TIGR01893">
    <property type="entry name" value="aa-his-dipept"/>
    <property type="match status" value="1"/>
</dbReference>
<dbReference type="PIRSF" id="PIRSF016599">
    <property type="entry name" value="Xaa-His_dipept"/>
    <property type="match status" value="1"/>
</dbReference>
<dbReference type="PRINTS" id="PR00934">
    <property type="entry name" value="XHISDIPTASE"/>
</dbReference>
<sequence>MPPPTSAELDSLVEREVEPGVNQTWKYFLDLCKFPCQSGQEGPIRTRLRDYAKEFDFDYYDDGDGGVGNVVIHASATAGCESSPAVILQGHQDMIFKGDIDEANGLDVVVSEDGKWVKANGTTLGADNRLGLGVVMSILTDKTVRHGDLYFIATVDEESGLSGVQQFNIPGVDFSKPQYIINVDSEDGNQIFNGCAGGGNSRVETSFSTEALGDRKLVQIDISGLVGGHSGLKIHEPRANAIKEAGRLLKDLRTSYGVSANMVSIIGGERHNLIPSDCRMVLAVDPSEVDRVYAFVSGFQSAARLHAPMDNDIEISPTDLEPIENCRVMTQQDTSRVVDLIEELPHGVAAYTENVPDLVETSSNLATIKTEEGKLSLVVNSRSTYAETLESQRARVAAAGQKYGANVEQLPSYTGWLPDPNNQLVALMAEEYERLTGKKPKIGPIHAGLELGEFLKQSEFAHMTPVSIGPTIDGAHSTEERVEIESVSTFYRLLKNALQRIAS</sequence>
<feature type="domain" description="Peptidase M20 dimerisation" evidence="1">
    <location>
        <begin position="223"/>
        <end position="301"/>
    </location>
</feature>
<dbReference type="PANTHER" id="PTHR43501:SF1">
    <property type="entry name" value="CYTOSOL NON-SPECIFIC DIPEPTIDASE"/>
    <property type="match status" value="1"/>
</dbReference>
<evidence type="ECO:0000313" key="3">
    <source>
        <dbReference type="Proteomes" id="UP000177418"/>
    </source>
</evidence>
<gene>
    <name evidence="2" type="ORF">A3H78_05165</name>
</gene>
<name>A0A1F7JIX0_9BACT</name>
<evidence type="ECO:0000313" key="2">
    <source>
        <dbReference type="EMBL" id="OGK55526.1"/>
    </source>
</evidence>
<dbReference type="SUPFAM" id="SSF53187">
    <property type="entry name" value="Zn-dependent exopeptidases"/>
    <property type="match status" value="1"/>
</dbReference>
<dbReference type="EMBL" id="MGAV01000002">
    <property type="protein sequence ID" value="OGK55526.1"/>
    <property type="molecule type" value="Genomic_DNA"/>
</dbReference>
<dbReference type="AlphaFoldDB" id="A0A1F7JIX0"/>
<dbReference type="FunFam" id="3.40.630.10:FF:000018">
    <property type="entry name" value="Aminoacyl-histidine dipeptidase PepD"/>
    <property type="match status" value="1"/>
</dbReference>
<dbReference type="InterPro" id="IPR011650">
    <property type="entry name" value="Peptidase_M20_dimer"/>
</dbReference>
<accession>A0A1F7JIX0</accession>
<dbReference type="GO" id="GO:0006508">
    <property type="term" value="P:proteolysis"/>
    <property type="evidence" value="ECO:0007669"/>
    <property type="project" value="InterPro"/>
</dbReference>
<dbReference type="InterPro" id="IPR002933">
    <property type="entry name" value="Peptidase_M20"/>
</dbReference>
<dbReference type="Pfam" id="PF01546">
    <property type="entry name" value="Peptidase_M20"/>
    <property type="match status" value="1"/>
</dbReference>
<dbReference type="GO" id="GO:0070573">
    <property type="term" value="F:metallodipeptidase activity"/>
    <property type="evidence" value="ECO:0007669"/>
    <property type="project" value="TreeGrafter"/>
</dbReference>
<evidence type="ECO:0000259" key="1">
    <source>
        <dbReference type="Pfam" id="PF07687"/>
    </source>
</evidence>
<protein>
    <recommendedName>
        <fullName evidence="1">Peptidase M20 dimerisation domain-containing protein</fullName>
    </recommendedName>
</protein>
<dbReference type="PANTHER" id="PTHR43501">
    <property type="entry name" value="CYTOSOL NON-SPECIFIC DIPEPTIDASE"/>
    <property type="match status" value="1"/>
</dbReference>